<dbReference type="eggNOG" id="ENOG5033KCC">
    <property type="taxonomic scope" value="Bacteria"/>
</dbReference>
<dbReference type="KEGG" id="mai:MICA_1837"/>
<name>G2KT03_MICAA</name>
<reference evidence="1 2" key="1">
    <citation type="journal article" date="2011" name="BMC Genomics">
        <title>Genomic insights into an obligate epibiotic bacterial predator: Micavibrio aeruginosavorus ARL-13.</title>
        <authorList>
            <person name="Wang Z."/>
            <person name="Kadouri D."/>
            <person name="Wu M."/>
        </authorList>
    </citation>
    <scope>NUCLEOTIDE SEQUENCE [LARGE SCALE GENOMIC DNA]</scope>
    <source>
        <strain evidence="1 2">ARL-13</strain>
    </source>
</reference>
<accession>G2KT03</accession>
<protein>
    <submittedName>
        <fullName evidence="1">Uncharacterized protein</fullName>
    </submittedName>
</protein>
<dbReference type="HOGENOM" id="CLU_1545863_0_0_5"/>
<organism evidence="1 2">
    <name type="scientific">Micavibrio aeruginosavorus (strain ARL-13)</name>
    <dbReference type="NCBI Taxonomy" id="856793"/>
    <lineage>
        <taxon>Bacteria</taxon>
        <taxon>Pseudomonadati</taxon>
        <taxon>Bdellovibrionota</taxon>
        <taxon>Bdellovibrionia</taxon>
        <taxon>Bdellovibrionales</taxon>
        <taxon>Pseudobdellovibrionaceae</taxon>
        <taxon>Micavibrio</taxon>
    </lineage>
</organism>
<keyword evidence="2" id="KW-1185">Reference proteome</keyword>
<dbReference type="STRING" id="856793.MICA_1837"/>
<dbReference type="AlphaFoldDB" id="G2KT03"/>
<sequence>MGTLSSAVKVLGQFGNMAGSISSIYSGYNAAKTLLGDSDQKDALRREQELAMRQLIEAQNAGLQKAEEQAGLERAKITADAQSAETARRAALKRAMARQKVQYGSSGLSAVDGSGEAVLLGMFEESDQERQMRERLDGLRNQAIDLDIADRNRINVLQRTQLQERQKLDTMLL</sequence>
<dbReference type="EMBL" id="CP002382">
    <property type="protein sequence ID" value="AEP10148.1"/>
    <property type="molecule type" value="Genomic_DNA"/>
</dbReference>
<evidence type="ECO:0000313" key="2">
    <source>
        <dbReference type="Proteomes" id="UP000009286"/>
    </source>
</evidence>
<evidence type="ECO:0000313" key="1">
    <source>
        <dbReference type="EMBL" id="AEP10148.1"/>
    </source>
</evidence>
<proteinExistence type="predicted"/>
<dbReference type="OrthoDB" id="7307838at2"/>
<dbReference type="Proteomes" id="UP000009286">
    <property type="component" value="Chromosome"/>
</dbReference>
<dbReference type="RefSeq" id="WP_014103371.1">
    <property type="nucleotide sequence ID" value="NC_016026.1"/>
</dbReference>
<gene>
    <name evidence="1" type="ordered locus">MICA_1837</name>
</gene>